<organism evidence="3">
    <name type="scientific">Mycobacterium xenopi 4042</name>
    <dbReference type="NCBI Taxonomy" id="1299334"/>
    <lineage>
        <taxon>Bacteria</taxon>
        <taxon>Bacillati</taxon>
        <taxon>Actinomycetota</taxon>
        <taxon>Actinomycetes</taxon>
        <taxon>Mycobacteriales</taxon>
        <taxon>Mycobacteriaceae</taxon>
        <taxon>Mycobacterium</taxon>
    </lineage>
</organism>
<dbReference type="GO" id="GO:0008976">
    <property type="term" value="F:polyphosphate kinase activity"/>
    <property type="evidence" value="ECO:0007669"/>
    <property type="project" value="InterPro"/>
</dbReference>
<dbReference type="InterPro" id="IPR003414">
    <property type="entry name" value="PP_kinase"/>
</dbReference>
<dbReference type="GO" id="GO:0009358">
    <property type="term" value="C:polyphosphate kinase complex"/>
    <property type="evidence" value="ECO:0007669"/>
    <property type="project" value="InterPro"/>
</dbReference>
<evidence type="ECO:0000259" key="2">
    <source>
        <dbReference type="Pfam" id="PF13090"/>
    </source>
</evidence>
<dbReference type="PANTHER" id="PTHR30218">
    <property type="entry name" value="POLYPHOSPHATE KINASE"/>
    <property type="match status" value="1"/>
</dbReference>
<keyword evidence="3" id="KW-0808">Transferase</keyword>
<feature type="domain" description="Polyphosphate kinase C-terminal" evidence="2">
    <location>
        <begin position="1"/>
        <end position="59"/>
    </location>
</feature>
<proteinExistence type="predicted"/>
<evidence type="ECO:0000313" key="3">
    <source>
        <dbReference type="EMBL" id="EUA14085.1"/>
    </source>
</evidence>
<gene>
    <name evidence="3" type="ORF">I553_7207</name>
</gene>
<dbReference type="EMBL" id="JAOB01000081">
    <property type="protein sequence ID" value="EUA14085.1"/>
    <property type="molecule type" value="Genomic_DNA"/>
</dbReference>
<protein>
    <submittedName>
        <fullName evidence="3">Polyphosphate kinase C-terminal domain protein</fullName>
    </submittedName>
</protein>
<reference evidence="3" key="1">
    <citation type="submission" date="2014-01" db="EMBL/GenBank/DDBJ databases">
        <authorList>
            <person name="Brown-Elliot B."/>
            <person name="Wallace R."/>
            <person name="Lenaerts A."/>
            <person name="Ordway D."/>
            <person name="DeGroote M.A."/>
            <person name="Parker T."/>
            <person name="Sizemore C."/>
            <person name="Tallon L.J."/>
            <person name="Sadzewicz L.K."/>
            <person name="Sengamalay N."/>
            <person name="Fraser C.M."/>
            <person name="Hine E."/>
            <person name="Shefchek K.A."/>
            <person name="Das S.P."/>
            <person name="Tettelin H."/>
        </authorList>
    </citation>
    <scope>NUCLEOTIDE SEQUENCE [LARGE SCALE GENOMIC DNA]</scope>
    <source>
        <strain evidence="3">4042</strain>
    </source>
</reference>
<dbReference type="InterPro" id="IPR025200">
    <property type="entry name" value="PPK_C_dom2"/>
</dbReference>
<dbReference type="SUPFAM" id="SSF56024">
    <property type="entry name" value="Phospholipase D/nuclease"/>
    <property type="match status" value="1"/>
</dbReference>
<dbReference type="Pfam" id="PF13090">
    <property type="entry name" value="PP_kinase_C"/>
    <property type="match status" value="1"/>
</dbReference>
<feature type="region of interest" description="Disordered" evidence="1">
    <location>
        <begin position="43"/>
        <end position="72"/>
    </location>
</feature>
<dbReference type="AlphaFoldDB" id="X7Z608"/>
<sequence length="72" mass="8367">MMHRNLDRRVEVMAQVKDPRLTAQLNDVFESALDPATRCWELGPDGQWTASPKDGRQVRDHQVSLMERHRSP</sequence>
<name>X7Z608_MYCXE</name>
<evidence type="ECO:0000256" key="1">
    <source>
        <dbReference type="SAM" id="MobiDB-lite"/>
    </source>
</evidence>
<dbReference type="PANTHER" id="PTHR30218:SF0">
    <property type="entry name" value="POLYPHOSPHATE KINASE"/>
    <property type="match status" value="1"/>
</dbReference>
<dbReference type="GO" id="GO:0006799">
    <property type="term" value="P:polyphosphate biosynthetic process"/>
    <property type="evidence" value="ECO:0007669"/>
    <property type="project" value="InterPro"/>
</dbReference>
<comment type="caution">
    <text evidence="3">The sequence shown here is derived from an EMBL/GenBank/DDBJ whole genome shotgun (WGS) entry which is preliminary data.</text>
</comment>
<keyword evidence="3" id="KW-0418">Kinase</keyword>
<accession>X7Z608</accession>
<dbReference type="PATRIC" id="fig|1299334.3.peg.8964"/>
<dbReference type="Gene3D" id="3.30.870.10">
    <property type="entry name" value="Endonuclease Chain A"/>
    <property type="match status" value="1"/>
</dbReference>
<feature type="compositionally biased region" description="Basic and acidic residues" evidence="1">
    <location>
        <begin position="53"/>
        <end position="72"/>
    </location>
</feature>